<proteinExistence type="predicted"/>
<dbReference type="AlphaFoldDB" id="A0A1V9A1J8"/>
<evidence type="ECO:0000313" key="3">
    <source>
        <dbReference type="Proteomes" id="UP000192591"/>
    </source>
</evidence>
<keyword evidence="3" id="KW-1185">Reference proteome</keyword>
<gene>
    <name evidence="2" type="ORF">B1813_15495</name>
</gene>
<evidence type="ECO:0000256" key="1">
    <source>
        <dbReference type="SAM" id="MobiDB-lite"/>
    </source>
</evidence>
<evidence type="ECO:0000313" key="2">
    <source>
        <dbReference type="EMBL" id="OQO90913.1"/>
    </source>
</evidence>
<feature type="compositionally biased region" description="Acidic residues" evidence="1">
    <location>
        <begin position="102"/>
        <end position="113"/>
    </location>
</feature>
<feature type="compositionally biased region" description="Acidic residues" evidence="1">
    <location>
        <begin position="84"/>
        <end position="94"/>
    </location>
</feature>
<feature type="compositionally biased region" description="Low complexity" evidence="1">
    <location>
        <begin position="51"/>
        <end position="62"/>
    </location>
</feature>
<reference evidence="2 3" key="1">
    <citation type="submission" date="2017-02" db="EMBL/GenBank/DDBJ databases">
        <title>Draft genome of Saccharomonospora sp. 154.</title>
        <authorList>
            <person name="Alonso-Carmona G.S."/>
            <person name="De La Haba R."/>
            <person name="Vera-Gargallo B."/>
            <person name="Sandoval-Trujillo A.H."/>
            <person name="Ramirez-Duran N."/>
            <person name="Ventosa A."/>
        </authorList>
    </citation>
    <scope>NUCLEOTIDE SEQUENCE [LARGE SCALE GENOMIC DNA]</scope>
    <source>
        <strain evidence="2 3">LRS4.154</strain>
    </source>
</reference>
<organism evidence="2 3">
    <name type="scientific">Saccharomonospora piscinae</name>
    <dbReference type="NCBI Taxonomy" id="687388"/>
    <lineage>
        <taxon>Bacteria</taxon>
        <taxon>Bacillati</taxon>
        <taxon>Actinomycetota</taxon>
        <taxon>Actinomycetes</taxon>
        <taxon>Pseudonocardiales</taxon>
        <taxon>Pseudonocardiaceae</taxon>
        <taxon>Saccharomonospora</taxon>
    </lineage>
</organism>
<feature type="region of interest" description="Disordered" evidence="1">
    <location>
        <begin position="51"/>
        <end position="204"/>
    </location>
</feature>
<name>A0A1V9A1J8_SACPI</name>
<feature type="region of interest" description="Disordered" evidence="1">
    <location>
        <begin position="247"/>
        <end position="384"/>
    </location>
</feature>
<feature type="compositionally biased region" description="Basic and acidic residues" evidence="1">
    <location>
        <begin position="334"/>
        <end position="348"/>
    </location>
</feature>
<feature type="compositionally biased region" description="Basic and acidic residues" evidence="1">
    <location>
        <begin position="373"/>
        <end position="382"/>
    </location>
</feature>
<dbReference type="Proteomes" id="UP000192591">
    <property type="component" value="Unassembled WGS sequence"/>
</dbReference>
<accession>A0A1V9A1J8</accession>
<sequence length="423" mass="42314">MVMAVRAVWAVRRRAPLPLSLRRFLAVVALAVGGWLVSAVLAGTATAQEPTTAPADEAAPCPSVATTPPEDTGSEPASPGPLDCADDPDTDEPVEPTAPESNGDDADDTDDTTPAEPGTPTAPAGDADEPHGSNGSDGSDSTDSTDSTDSPDSQKPEQPESEDGSEPASVPLPCGESALLPADGPRVAPSEDDEHPTLLGATTGTLLGTTSKLTATATELTGMLGEALPAVTDTVGGAVEEVVDVPAELPGSGLTDTLPGIELPRLPIGSGDPAPGPPGATAPTEPAEPRAEPSVPAAPLTDAEQPTVTSPSGPDRTGERDTTTSPWISPVPTDDAHDTRHSEAEGPERPLGPLVPSPPAPASVAGPSTTVAHHQDGTHAARGEVGVLGDLPTVTQLRLLGVSRDQDVVGAGRAAALPTTSPD</sequence>
<comment type="caution">
    <text evidence="2">The sequence shown here is derived from an EMBL/GenBank/DDBJ whole genome shotgun (WGS) entry which is preliminary data.</text>
</comment>
<feature type="compositionally biased region" description="Low complexity" evidence="1">
    <location>
        <begin position="132"/>
        <end position="151"/>
    </location>
</feature>
<protein>
    <submittedName>
        <fullName evidence="2">Uncharacterized protein</fullName>
    </submittedName>
</protein>
<dbReference type="EMBL" id="MWIH01000006">
    <property type="protein sequence ID" value="OQO90913.1"/>
    <property type="molecule type" value="Genomic_DNA"/>
</dbReference>
<feature type="compositionally biased region" description="Low complexity" evidence="1">
    <location>
        <begin position="114"/>
        <end position="125"/>
    </location>
</feature>
<dbReference type="STRING" id="1962155.B1813_15495"/>